<accession>A0AAV2I469</accession>
<protein>
    <submittedName>
        <fullName evidence="2">Uncharacterized protein</fullName>
    </submittedName>
</protein>
<name>A0AAV2I469_LYMST</name>
<dbReference type="Proteomes" id="UP001497497">
    <property type="component" value="Unassembled WGS sequence"/>
</dbReference>
<evidence type="ECO:0000313" key="2">
    <source>
        <dbReference type="EMBL" id="CAL1541498.1"/>
    </source>
</evidence>
<comment type="caution">
    <text evidence="2">The sequence shown here is derived from an EMBL/GenBank/DDBJ whole genome shotgun (WGS) entry which is preliminary data.</text>
</comment>
<sequence>RNSRYYLFLSTQGVASKLHTKISIVKINTFVCEITMNRALHFLLGLISGCYFPSFHAQVLHLHKFSQENCYSNCDKGLIKDVDYCHTFVTLQFSDTIPDTNLVYFEVIGDVSQNLFSIDIPSECAGYKKNAKYYCTQVDNNYFNITVILYAQQKFSKAKFRSYLTTPNGRRIESGILTFPETQDTSNATALLQINDVNISTTENCSTTIDQHDLNLKIDCSSDLTPCFIEIKLNDSVVYKKRGNHGVYSKSLESKEELFINISYAACSLERNFKSITCRVKQDSQDYLKQISISAIVSCSIILPIFIITVILYILFRKRVNKLCKEIICCYKRQQQERDNV</sequence>
<feature type="transmembrane region" description="Helical" evidence="1">
    <location>
        <begin position="291"/>
        <end position="316"/>
    </location>
</feature>
<gene>
    <name evidence="2" type="ORF">GSLYS_00015104001</name>
</gene>
<keyword evidence="1" id="KW-0472">Membrane</keyword>
<keyword evidence="1" id="KW-0812">Transmembrane</keyword>
<keyword evidence="3" id="KW-1185">Reference proteome</keyword>
<evidence type="ECO:0000313" key="3">
    <source>
        <dbReference type="Proteomes" id="UP001497497"/>
    </source>
</evidence>
<organism evidence="2 3">
    <name type="scientific">Lymnaea stagnalis</name>
    <name type="common">Great pond snail</name>
    <name type="synonym">Helix stagnalis</name>
    <dbReference type="NCBI Taxonomy" id="6523"/>
    <lineage>
        <taxon>Eukaryota</taxon>
        <taxon>Metazoa</taxon>
        <taxon>Spiralia</taxon>
        <taxon>Lophotrochozoa</taxon>
        <taxon>Mollusca</taxon>
        <taxon>Gastropoda</taxon>
        <taxon>Heterobranchia</taxon>
        <taxon>Euthyneura</taxon>
        <taxon>Panpulmonata</taxon>
        <taxon>Hygrophila</taxon>
        <taxon>Lymnaeoidea</taxon>
        <taxon>Lymnaeidae</taxon>
        <taxon>Lymnaea</taxon>
    </lineage>
</organism>
<evidence type="ECO:0000256" key="1">
    <source>
        <dbReference type="SAM" id="Phobius"/>
    </source>
</evidence>
<proteinExistence type="predicted"/>
<keyword evidence="1" id="KW-1133">Transmembrane helix</keyword>
<reference evidence="2 3" key="1">
    <citation type="submission" date="2024-04" db="EMBL/GenBank/DDBJ databases">
        <authorList>
            <consortium name="Genoscope - CEA"/>
            <person name="William W."/>
        </authorList>
    </citation>
    <scope>NUCLEOTIDE SEQUENCE [LARGE SCALE GENOMIC DNA]</scope>
</reference>
<feature type="non-terminal residue" evidence="2">
    <location>
        <position position="1"/>
    </location>
</feature>
<dbReference type="EMBL" id="CAXITT010000436">
    <property type="protein sequence ID" value="CAL1541498.1"/>
    <property type="molecule type" value="Genomic_DNA"/>
</dbReference>
<dbReference type="AlphaFoldDB" id="A0AAV2I469"/>